<protein>
    <submittedName>
        <fullName evidence="2">Uncharacterized protein</fullName>
    </submittedName>
</protein>
<evidence type="ECO:0000313" key="2">
    <source>
        <dbReference type="EMBL" id="RIB03381.1"/>
    </source>
</evidence>
<dbReference type="OrthoDB" id="2440780at2759"/>
<feature type="region of interest" description="Disordered" evidence="1">
    <location>
        <begin position="15"/>
        <end position="77"/>
    </location>
</feature>
<reference evidence="2 3" key="1">
    <citation type="submission" date="2018-06" db="EMBL/GenBank/DDBJ databases">
        <title>Comparative genomics reveals the genomic features of Rhizophagus irregularis, R. cerebriforme, R. diaphanum and Gigaspora rosea, and their symbiotic lifestyle signature.</title>
        <authorList>
            <person name="Morin E."/>
            <person name="San Clemente H."/>
            <person name="Chen E.C.H."/>
            <person name="De La Providencia I."/>
            <person name="Hainaut M."/>
            <person name="Kuo A."/>
            <person name="Kohler A."/>
            <person name="Murat C."/>
            <person name="Tang N."/>
            <person name="Roy S."/>
            <person name="Loubradou J."/>
            <person name="Henrissat B."/>
            <person name="Grigoriev I.V."/>
            <person name="Corradi N."/>
            <person name="Roux C."/>
            <person name="Martin F.M."/>
        </authorList>
    </citation>
    <scope>NUCLEOTIDE SEQUENCE [LARGE SCALE GENOMIC DNA]</scope>
    <source>
        <strain evidence="2 3">DAOM 194757</strain>
    </source>
</reference>
<sequence>MSFYNICDLSITILPEQPKVDDDVENTTNSNEETNQENIDEEDELDQSGSESSEEEKPDKNIEESSESTEKSDKIVEEFDTHEKDSINELFFKVFANDSLLCDAKIEKPYYSAKIYPDVSIECGCLNVNKPAKDKYPHCSDCGSTSTNPKKSSMRTKVNKNKRKHVKANETT</sequence>
<feature type="compositionally biased region" description="Basic residues" evidence="1">
    <location>
        <begin position="152"/>
        <end position="166"/>
    </location>
</feature>
<feature type="compositionally biased region" description="Basic and acidic residues" evidence="1">
    <location>
        <begin position="55"/>
        <end position="77"/>
    </location>
</feature>
<feature type="compositionally biased region" description="Acidic residues" evidence="1">
    <location>
        <begin position="34"/>
        <end position="54"/>
    </location>
</feature>
<organism evidence="2 3">
    <name type="scientific">Gigaspora rosea</name>
    <dbReference type="NCBI Taxonomy" id="44941"/>
    <lineage>
        <taxon>Eukaryota</taxon>
        <taxon>Fungi</taxon>
        <taxon>Fungi incertae sedis</taxon>
        <taxon>Mucoromycota</taxon>
        <taxon>Glomeromycotina</taxon>
        <taxon>Glomeromycetes</taxon>
        <taxon>Diversisporales</taxon>
        <taxon>Gigasporaceae</taxon>
        <taxon>Gigaspora</taxon>
    </lineage>
</organism>
<evidence type="ECO:0000313" key="3">
    <source>
        <dbReference type="Proteomes" id="UP000266673"/>
    </source>
</evidence>
<gene>
    <name evidence="2" type="ORF">C2G38_2225241</name>
</gene>
<feature type="region of interest" description="Disordered" evidence="1">
    <location>
        <begin position="137"/>
        <end position="172"/>
    </location>
</feature>
<proteinExistence type="predicted"/>
<dbReference type="AlphaFoldDB" id="A0A397U142"/>
<dbReference type="EMBL" id="QKWP01002428">
    <property type="protein sequence ID" value="RIB03381.1"/>
    <property type="molecule type" value="Genomic_DNA"/>
</dbReference>
<feature type="compositionally biased region" description="Polar residues" evidence="1">
    <location>
        <begin position="142"/>
        <end position="151"/>
    </location>
</feature>
<keyword evidence="3" id="KW-1185">Reference proteome</keyword>
<comment type="caution">
    <text evidence="2">The sequence shown here is derived from an EMBL/GenBank/DDBJ whole genome shotgun (WGS) entry which is preliminary data.</text>
</comment>
<evidence type="ECO:0000256" key="1">
    <source>
        <dbReference type="SAM" id="MobiDB-lite"/>
    </source>
</evidence>
<accession>A0A397U142</accession>
<name>A0A397U142_9GLOM</name>
<dbReference type="Proteomes" id="UP000266673">
    <property type="component" value="Unassembled WGS sequence"/>
</dbReference>